<evidence type="ECO:0000256" key="7">
    <source>
        <dbReference type="RuleBase" id="RU003707"/>
    </source>
</evidence>
<evidence type="ECO:0000256" key="4">
    <source>
        <dbReference type="ARBA" id="ARBA00023098"/>
    </source>
</evidence>
<dbReference type="PANTHER" id="PTHR43802:SF1">
    <property type="entry name" value="IP11341P-RELATED"/>
    <property type="match status" value="1"/>
</dbReference>
<dbReference type="PROSITE" id="PS00166">
    <property type="entry name" value="ENOYL_COA_HYDRATASE"/>
    <property type="match status" value="1"/>
</dbReference>
<sequence length="434" mass="47404">MAKPVLTAVNGICCGAGLDWVTTSDIVIASETATFFDPHVSIGLVAGRELVRLARVLPRSVALRMALVGKHERMDARRAFDLGLISEVVEHDRLLERAHEIADMVNRNARWPSGYSPGHPQRDRPAATRSRDARRGIPRAGTADPGCVRRPQSLRGEARPGLAMPVTPQRSEKPDFTTILVDVNTTDHVATITLHRPDQLNAFNRTMCEEMAAAWHLIKHDESVHAVVLRAAGSRAFSAGLDIKTPYGQPKNIWNHEDPGEFLSPKWQKIWKPVVCAVQGMCTAGAFYFINESDVVICSTGATFFDSHVYAGLVCALEPIGLMRRIGLGETLRIALMGNDERVGAETALRIGLVSEVVAPQRLWGRAHEIAATIAAKPPSATQGTVKAIWESLDKPYRAAVEQGLIYTRLGNPLGRAELADLPPRPDGSEPKTR</sequence>
<name>A0ABP3A742_MYCUL</name>
<protein>
    <submittedName>
        <fullName evidence="9">Enoyl-CoA hydratase/isomerase family protein</fullName>
    </submittedName>
</protein>
<keyword evidence="4" id="KW-0443">Lipid metabolism</keyword>
<reference evidence="9 10" key="1">
    <citation type="submission" date="2014-01" db="EMBL/GenBank/DDBJ databases">
        <authorList>
            <person name="Dobos K."/>
            <person name="Lenaerts A."/>
            <person name="Ordway D."/>
            <person name="DeGroote M.A."/>
            <person name="Parker T."/>
            <person name="Sizemore C."/>
            <person name="Tallon L.J."/>
            <person name="Sadzewicz L.K."/>
            <person name="Sengamalay N."/>
            <person name="Fraser C.M."/>
            <person name="Hine E."/>
            <person name="Shefchek K.A."/>
            <person name="Das S.P."/>
            <person name="Tettelin H."/>
        </authorList>
    </citation>
    <scope>NUCLEOTIDE SEQUENCE [LARGE SCALE GENOMIC DNA]</scope>
    <source>
        <strain evidence="9 10">Harvey</strain>
    </source>
</reference>
<comment type="catalytic activity">
    <reaction evidence="6">
        <text>a 4-saturated-(3S)-3-hydroxyacyl-CoA = a (3E)-enoyl-CoA + H2O</text>
        <dbReference type="Rhea" id="RHEA:20724"/>
        <dbReference type="ChEBI" id="CHEBI:15377"/>
        <dbReference type="ChEBI" id="CHEBI:58521"/>
        <dbReference type="ChEBI" id="CHEBI:137480"/>
        <dbReference type="EC" id="4.2.1.17"/>
    </reaction>
</comment>
<dbReference type="InterPro" id="IPR029045">
    <property type="entry name" value="ClpP/crotonase-like_dom_sf"/>
</dbReference>
<evidence type="ECO:0000313" key="10">
    <source>
        <dbReference type="Proteomes" id="UP000020681"/>
    </source>
</evidence>
<gene>
    <name evidence="9" type="ORF">I551_6307</name>
</gene>
<dbReference type="Pfam" id="PF00378">
    <property type="entry name" value="ECH_1"/>
    <property type="match status" value="2"/>
</dbReference>
<feature type="compositionally biased region" description="Basic and acidic residues" evidence="8">
    <location>
        <begin position="120"/>
        <end position="135"/>
    </location>
</feature>
<evidence type="ECO:0000256" key="1">
    <source>
        <dbReference type="ARBA" id="ARBA00002994"/>
    </source>
</evidence>
<feature type="region of interest" description="Disordered" evidence="8">
    <location>
        <begin position="109"/>
        <end position="173"/>
    </location>
</feature>
<dbReference type="CDD" id="cd06558">
    <property type="entry name" value="crotonase-like"/>
    <property type="match status" value="2"/>
</dbReference>
<accession>A0ABP3A742</accession>
<evidence type="ECO:0000256" key="3">
    <source>
        <dbReference type="ARBA" id="ARBA00022832"/>
    </source>
</evidence>
<dbReference type="PANTHER" id="PTHR43802">
    <property type="entry name" value="ENOYL-COA HYDRATASE"/>
    <property type="match status" value="1"/>
</dbReference>
<evidence type="ECO:0000313" key="9">
    <source>
        <dbReference type="EMBL" id="EUA87202.1"/>
    </source>
</evidence>
<evidence type="ECO:0000256" key="8">
    <source>
        <dbReference type="SAM" id="MobiDB-lite"/>
    </source>
</evidence>
<evidence type="ECO:0000256" key="6">
    <source>
        <dbReference type="ARBA" id="ARBA00023717"/>
    </source>
</evidence>
<proteinExistence type="inferred from homology"/>
<dbReference type="Proteomes" id="UP000020681">
    <property type="component" value="Unassembled WGS sequence"/>
</dbReference>
<organism evidence="9 10">
    <name type="scientific">Mycobacterium ulcerans str. Harvey</name>
    <dbReference type="NCBI Taxonomy" id="1299332"/>
    <lineage>
        <taxon>Bacteria</taxon>
        <taxon>Bacillati</taxon>
        <taxon>Actinomycetota</taxon>
        <taxon>Actinomycetes</taxon>
        <taxon>Mycobacteriales</taxon>
        <taxon>Mycobacteriaceae</taxon>
        <taxon>Mycobacterium</taxon>
        <taxon>Mycobacterium ulcerans group</taxon>
    </lineage>
</organism>
<evidence type="ECO:0000256" key="5">
    <source>
        <dbReference type="ARBA" id="ARBA00023709"/>
    </source>
</evidence>
<dbReference type="SUPFAM" id="SSF52096">
    <property type="entry name" value="ClpP/crotonase"/>
    <property type="match status" value="2"/>
</dbReference>
<comment type="function">
    <text evidence="1">Could possibly oxidize fatty acids using specific components.</text>
</comment>
<comment type="similarity">
    <text evidence="2 7">Belongs to the enoyl-CoA hydratase/isomerase family.</text>
</comment>
<evidence type="ECO:0000256" key="2">
    <source>
        <dbReference type="ARBA" id="ARBA00005254"/>
    </source>
</evidence>
<keyword evidence="3" id="KW-0276">Fatty acid metabolism</keyword>
<comment type="catalytic activity">
    <reaction evidence="5">
        <text>a (3S)-3-hydroxyacyl-CoA = a (2E)-enoyl-CoA + H2O</text>
        <dbReference type="Rhea" id="RHEA:16105"/>
        <dbReference type="ChEBI" id="CHEBI:15377"/>
        <dbReference type="ChEBI" id="CHEBI:57318"/>
        <dbReference type="ChEBI" id="CHEBI:58856"/>
        <dbReference type="EC" id="4.2.1.17"/>
    </reaction>
</comment>
<dbReference type="Gene3D" id="3.90.226.10">
    <property type="entry name" value="2-enoyl-CoA Hydratase, Chain A, domain 1"/>
    <property type="match status" value="2"/>
</dbReference>
<dbReference type="InterPro" id="IPR001753">
    <property type="entry name" value="Enoyl-CoA_hydra/iso"/>
</dbReference>
<dbReference type="InterPro" id="IPR018376">
    <property type="entry name" value="Enoyl-CoA_hyd/isom_CS"/>
</dbReference>
<dbReference type="EMBL" id="JAOL01000165">
    <property type="protein sequence ID" value="EUA87202.1"/>
    <property type="molecule type" value="Genomic_DNA"/>
</dbReference>
<keyword evidence="10" id="KW-1185">Reference proteome</keyword>
<comment type="caution">
    <text evidence="9">The sequence shown here is derived from an EMBL/GenBank/DDBJ whole genome shotgun (WGS) entry which is preliminary data.</text>
</comment>